<reference evidence="3 4" key="1">
    <citation type="submission" date="2016-11" db="EMBL/GenBank/DDBJ databases">
        <authorList>
            <person name="Jaros S."/>
            <person name="Januszkiewicz K."/>
            <person name="Wedrychowicz H."/>
        </authorList>
    </citation>
    <scope>NUCLEOTIDE SEQUENCE [LARGE SCALE GENOMIC DNA]</scope>
    <source>
        <strain evidence="3 4">DSM 43832</strain>
    </source>
</reference>
<evidence type="ECO:0000256" key="2">
    <source>
        <dbReference type="ARBA" id="ARBA00049106"/>
    </source>
</evidence>
<protein>
    <submittedName>
        <fullName evidence="3">Deazaflavin-dependent oxidoreductase, nitroreductase family</fullName>
    </submittedName>
</protein>
<comment type="catalytic activity">
    <reaction evidence="2">
        <text>oxidized coenzyme F420-(gamma-L-Glu)(n) + a quinol + H(+) = reduced coenzyme F420-(gamma-L-Glu)(n) + a quinone</text>
        <dbReference type="Rhea" id="RHEA:39663"/>
        <dbReference type="Rhea" id="RHEA-COMP:12939"/>
        <dbReference type="Rhea" id="RHEA-COMP:14378"/>
        <dbReference type="ChEBI" id="CHEBI:15378"/>
        <dbReference type="ChEBI" id="CHEBI:24646"/>
        <dbReference type="ChEBI" id="CHEBI:132124"/>
        <dbReference type="ChEBI" id="CHEBI:133980"/>
        <dbReference type="ChEBI" id="CHEBI:139511"/>
    </reaction>
</comment>
<dbReference type="Proteomes" id="UP000184363">
    <property type="component" value="Unassembled WGS sequence"/>
</dbReference>
<dbReference type="Pfam" id="PF04075">
    <property type="entry name" value="F420H2_quin_red"/>
    <property type="match status" value="1"/>
</dbReference>
<dbReference type="GO" id="GO:0070967">
    <property type="term" value="F:coenzyme F420 binding"/>
    <property type="evidence" value="ECO:0007669"/>
    <property type="project" value="TreeGrafter"/>
</dbReference>
<dbReference type="GO" id="GO:0005886">
    <property type="term" value="C:plasma membrane"/>
    <property type="evidence" value="ECO:0007669"/>
    <property type="project" value="TreeGrafter"/>
</dbReference>
<evidence type="ECO:0000313" key="4">
    <source>
        <dbReference type="Proteomes" id="UP000184363"/>
    </source>
</evidence>
<sequence>MTVLTGEYEPSARPWVREQVERYESSGGREGNTSNGEPHVPVVIITSVGAKSGKLRKNPVIRVEHDGCYAAVASKGGAAQHPGWYWNFLAHPLVQLQDGPQPRLYRARPVSGDERRQWWDRAVSVWPAYAEYQARTDREIPVFVLEPADESDQEGER</sequence>
<name>A0A1M6QGX4_PSETH</name>
<dbReference type="RefSeq" id="WP_073455828.1">
    <property type="nucleotide sequence ID" value="NZ_CALGVN010000015.1"/>
</dbReference>
<organism evidence="3 4">
    <name type="scientific">Pseudonocardia thermophila</name>
    <dbReference type="NCBI Taxonomy" id="1848"/>
    <lineage>
        <taxon>Bacteria</taxon>
        <taxon>Bacillati</taxon>
        <taxon>Actinomycetota</taxon>
        <taxon>Actinomycetes</taxon>
        <taxon>Pseudonocardiales</taxon>
        <taxon>Pseudonocardiaceae</taxon>
        <taxon>Pseudonocardia</taxon>
    </lineage>
</organism>
<dbReference type="PANTHER" id="PTHR39428:SF3">
    <property type="entry name" value="DEAZAFLAVIN-DEPENDENT NITROREDUCTASE"/>
    <property type="match status" value="1"/>
</dbReference>
<dbReference type="Gene3D" id="2.30.110.10">
    <property type="entry name" value="Electron Transport, Fmn-binding Protein, Chain A"/>
    <property type="match status" value="1"/>
</dbReference>
<dbReference type="InterPro" id="IPR012349">
    <property type="entry name" value="Split_barrel_FMN-bd"/>
</dbReference>
<dbReference type="InterPro" id="IPR004378">
    <property type="entry name" value="F420H2_quin_Rdtase"/>
</dbReference>
<evidence type="ECO:0000313" key="3">
    <source>
        <dbReference type="EMBL" id="SHK19554.1"/>
    </source>
</evidence>
<dbReference type="STRING" id="1848.SAMN05443637_103321"/>
<evidence type="ECO:0000256" key="1">
    <source>
        <dbReference type="ARBA" id="ARBA00008710"/>
    </source>
</evidence>
<proteinExistence type="inferred from homology"/>
<keyword evidence="4" id="KW-1185">Reference proteome</keyword>
<dbReference type="GO" id="GO:0016491">
    <property type="term" value="F:oxidoreductase activity"/>
    <property type="evidence" value="ECO:0007669"/>
    <property type="project" value="InterPro"/>
</dbReference>
<comment type="similarity">
    <text evidence="1">Belongs to the F420H(2)-dependent quinone reductase family.</text>
</comment>
<dbReference type="EMBL" id="FRAP01000003">
    <property type="protein sequence ID" value="SHK19554.1"/>
    <property type="molecule type" value="Genomic_DNA"/>
</dbReference>
<dbReference type="OrthoDB" id="8225825at2"/>
<dbReference type="PANTHER" id="PTHR39428">
    <property type="entry name" value="F420H(2)-DEPENDENT QUINONE REDUCTASE RV1261C"/>
    <property type="match status" value="1"/>
</dbReference>
<dbReference type="NCBIfam" id="TIGR00026">
    <property type="entry name" value="hi_GC_TIGR00026"/>
    <property type="match status" value="1"/>
</dbReference>
<accession>A0A1M6QGX4</accession>
<dbReference type="AlphaFoldDB" id="A0A1M6QGX4"/>
<gene>
    <name evidence="3" type="ORF">SAMN05443637_103321</name>
</gene>